<dbReference type="PANTHER" id="PTHR14493:SF50">
    <property type="entry name" value="RING FINGER PROTEIN UNKEMPT"/>
    <property type="match status" value="1"/>
</dbReference>
<dbReference type="PROSITE" id="PS50103">
    <property type="entry name" value="ZF_C3H1"/>
    <property type="match status" value="1"/>
</dbReference>
<evidence type="ECO:0000256" key="1">
    <source>
        <dbReference type="ARBA" id="ARBA00022723"/>
    </source>
</evidence>
<accession>A0A1A8YMP4</accession>
<feature type="transmembrane region" description="Helical" evidence="5">
    <location>
        <begin position="609"/>
        <end position="627"/>
    </location>
</feature>
<keyword evidence="1 4" id="KW-0479">Metal-binding</keyword>
<sequence length="725" mass="84152">MACTPLLSEEDLYRFRTKQCLRLARGLCEFGEDRCQYSHNTEWIRRCPYYISLPSYLRYIPVSCPFFIKAKKENEEQDTIKRNNILRNCVFLTNKDGSVNNKFYKYMEETNINKCPLGVECPLAHSVEEIDYHPLVYKTKKCEYYKHAKCNRYYCPNLHGLAEQRKIKKYFIPFSNKMDIPPYPNVTIVNKIQYGSFKGQSQINNDQKKATTSHVLNSCSVHFAHSRGGQNSMIHSDMIGGGYEKNCLNVTNANMYKDADFKCHSINIPCYENNFLPSSTKNASARYTTYCYDNLMIYENFLINKKKKKNSIFSYLNNCDDKFALYLHILKKFPYLFDMNVSDINSKSMESPTHEQFPVYKEEAGGGVVMESTDSSEEISRMTYSVGTPCNEEKVDQKGAIKTGEETGMQDNSFGQKTESIFLNNTYYDILNHIFMKNLEITKKKIIGEKNDISLTNFMGTDHETNLDFEKSYASQKLFFAENTVDTYESFLNLLSHVLCLLYFTTNSRVHSSFDLYANQLAKHVNAKKKKKKKKKMHTRKRVNCHLHTFLCKYPSIFRKKKKKKKLLHVHVFQHCNTDVLWQLPPCIVLRLFAKISNEVLPSSRLPNTCIIVNVVISLYFFIFVFTNYEENVYYVLRVHMHAHGRMLVGIYNYYTCICPFSITAALRKQKNERYLYGELHKQDHKGVNLGEQKKGESLGTGRKNCAKGGPMSFGKCAPRGAGFR</sequence>
<reference evidence="8" key="1">
    <citation type="submission" date="2016-05" db="EMBL/GenBank/DDBJ databases">
        <authorList>
            <person name="Naeem Raeece"/>
        </authorList>
    </citation>
    <scope>NUCLEOTIDE SEQUENCE [LARGE SCALE GENOMIC DNA]</scope>
</reference>
<evidence type="ECO:0000259" key="6">
    <source>
        <dbReference type="PROSITE" id="PS50103"/>
    </source>
</evidence>
<keyword evidence="5" id="KW-1133">Transmembrane helix</keyword>
<keyword evidence="5" id="KW-0472">Membrane</keyword>
<evidence type="ECO:0000256" key="5">
    <source>
        <dbReference type="SAM" id="Phobius"/>
    </source>
</evidence>
<name>A0A1A8YMP4_PLAOA</name>
<evidence type="ECO:0000313" key="8">
    <source>
        <dbReference type="Proteomes" id="UP000078550"/>
    </source>
</evidence>
<evidence type="ECO:0000256" key="2">
    <source>
        <dbReference type="ARBA" id="ARBA00022771"/>
    </source>
</evidence>
<dbReference type="AlphaFoldDB" id="A0A1A8YMP4"/>
<gene>
    <name evidence="7" type="ORF">POVWA2_011570</name>
</gene>
<keyword evidence="5" id="KW-0812">Transmembrane</keyword>
<protein>
    <submittedName>
        <fullName evidence="7">Zinc finger protein, putative</fullName>
    </submittedName>
</protein>
<dbReference type="PANTHER" id="PTHR14493">
    <property type="entry name" value="UNKEMPT FAMILY MEMBER"/>
    <property type="match status" value="1"/>
</dbReference>
<feature type="transmembrane region" description="Helical" evidence="5">
    <location>
        <begin position="647"/>
        <end position="667"/>
    </location>
</feature>
<dbReference type="EMBL" id="FLRE01000042">
    <property type="protein sequence ID" value="SBT32809.1"/>
    <property type="molecule type" value="Genomic_DNA"/>
</dbReference>
<dbReference type="Proteomes" id="UP000078550">
    <property type="component" value="Unassembled WGS sequence"/>
</dbReference>
<evidence type="ECO:0000313" key="7">
    <source>
        <dbReference type="EMBL" id="SBT32809.1"/>
    </source>
</evidence>
<keyword evidence="3 4" id="KW-0862">Zinc</keyword>
<proteinExistence type="predicted"/>
<evidence type="ECO:0000256" key="4">
    <source>
        <dbReference type="PROSITE-ProRule" id="PRU00723"/>
    </source>
</evidence>
<organism evidence="7 8">
    <name type="scientific">Plasmodium ovale wallikeri</name>
    <dbReference type="NCBI Taxonomy" id="864142"/>
    <lineage>
        <taxon>Eukaryota</taxon>
        <taxon>Sar</taxon>
        <taxon>Alveolata</taxon>
        <taxon>Apicomplexa</taxon>
        <taxon>Aconoidasida</taxon>
        <taxon>Haemosporida</taxon>
        <taxon>Plasmodiidae</taxon>
        <taxon>Plasmodium</taxon>
        <taxon>Plasmodium (Plasmodium)</taxon>
    </lineage>
</organism>
<evidence type="ECO:0000256" key="3">
    <source>
        <dbReference type="ARBA" id="ARBA00022833"/>
    </source>
</evidence>
<feature type="zinc finger region" description="C3H1-type" evidence="4">
    <location>
        <begin position="14"/>
        <end position="42"/>
    </location>
</feature>
<keyword evidence="2 4" id="KW-0863">Zinc-finger</keyword>
<feature type="domain" description="C3H1-type" evidence="6">
    <location>
        <begin position="14"/>
        <end position="42"/>
    </location>
</feature>
<dbReference type="GO" id="GO:0008270">
    <property type="term" value="F:zinc ion binding"/>
    <property type="evidence" value="ECO:0007669"/>
    <property type="project" value="UniProtKB-KW"/>
</dbReference>
<dbReference type="InterPro" id="IPR045234">
    <property type="entry name" value="Unkempt-like"/>
</dbReference>
<dbReference type="InterPro" id="IPR000571">
    <property type="entry name" value="Znf_CCCH"/>
</dbReference>